<organism evidence="4 5">
    <name type="scientific">Blautia parvula</name>
    <dbReference type="NCBI Taxonomy" id="2877527"/>
    <lineage>
        <taxon>Bacteria</taxon>
        <taxon>Bacillati</taxon>
        <taxon>Bacillota</taxon>
        <taxon>Clostridia</taxon>
        <taxon>Lachnospirales</taxon>
        <taxon>Lachnospiraceae</taxon>
        <taxon>Blautia</taxon>
    </lineage>
</organism>
<dbReference type="SUPFAM" id="SSF48208">
    <property type="entry name" value="Six-hairpin glycosidases"/>
    <property type="match status" value="1"/>
</dbReference>
<evidence type="ECO:0000259" key="1">
    <source>
        <dbReference type="Pfam" id="PF07944"/>
    </source>
</evidence>
<keyword evidence="5" id="KW-1185">Reference proteome</keyword>
<protein>
    <submittedName>
        <fullName evidence="4">Glycoside hydrolase family 127 protein</fullName>
    </submittedName>
</protein>
<evidence type="ECO:0000259" key="2">
    <source>
        <dbReference type="Pfam" id="PF20578"/>
    </source>
</evidence>
<gene>
    <name evidence="4" type="ORF">K340107D12_13770</name>
</gene>
<dbReference type="InterPro" id="IPR012878">
    <property type="entry name" value="Beta-AFase-like_GH127_cat"/>
</dbReference>
<dbReference type="Pfam" id="PF07944">
    <property type="entry name" value="Beta-AFase-like_GH127_cat"/>
    <property type="match status" value="1"/>
</dbReference>
<dbReference type="InterPro" id="IPR049046">
    <property type="entry name" value="Beta-AFase-like_GH127_middle"/>
</dbReference>
<dbReference type="InterPro" id="IPR008928">
    <property type="entry name" value="6-hairpin_glycosidase_sf"/>
</dbReference>
<dbReference type="Pfam" id="PF20578">
    <property type="entry name" value="aBig_2"/>
    <property type="match status" value="1"/>
</dbReference>
<feature type="domain" description="Non-reducing end beta-L-arabinofuranosidase-like GH127 catalytic" evidence="1">
    <location>
        <begin position="188"/>
        <end position="567"/>
    </location>
</feature>
<reference evidence="4 5" key="1">
    <citation type="submission" date="2024-04" db="EMBL/GenBank/DDBJ databases">
        <title>Defined microbial consortia suppress multidrug-resistant proinflammatory Enterobacteriaceae via ecological control.</title>
        <authorList>
            <person name="Furuichi M."/>
            <person name="Kawaguchi T."/>
            <person name="Pust M."/>
            <person name="Yasuma K."/>
            <person name="Plichta D."/>
            <person name="Hasegawa N."/>
            <person name="Ohya T."/>
            <person name="Bhattarai S."/>
            <person name="Sasajima S."/>
            <person name="Aoto Y."/>
            <person name="Tuganbaev T."/>
            <person name="Yaginuma M."/>
            <person name="Ueda M."/>
            <person name="Okahashi N."/>
            <person name="Amafuji K."/>
            <person name="Kiridooshi Y."/>
            <person name="Sugita K."/>
            <person name="Strazar M."/>
            <person name="Skelly A."/>
            <person name="Suda W."/>
            <person name="Hattori M."/>
            <person name="Nakamoto N."/>
            <person name="Caballero S."/>
            <person name="Norman J."/>
            <person name="Olle B."/>
            <person name="Tanoue T."/>
            <person name="Arita M."/>
            <person name="Bucci V."/>
            <person name="Atarashi K."/>
            <person name="Xavier R."/>
            <person name="Honda K."/>
        </authorList>
    </citation>
    <scope>NUCLEOTIDE SEQUENCE [LARGE SCALE GENOMIC DNA]</scope>
    <source>
        <strain evidence="5">k34-0107-D12</strain>
    </source>
</reference>
<keyword evidence="4" id="KW-0378">Hydrolase</keyword>
<evidence type="ECO:0000259" key="3">
    <source>
        <dbReference type="Pfam" id="PF20736"/>
    </source>
</evidence>
<sequence>MTETEIVKKDLEEIYIGNLNTVDADLKLPLKGRNGSSFQWESKEILFISHDGKVTRPTFGVGNRKVTLQVEAKYLGSRASRVFEATVLEEPRKVRVKEIKKVIVHAEPGKRAELPPVVIVLEENGDAVTLPVMWDAYEPKKEEGILCVCGAAEDTEKKALAEIHYEKKKSVENKVRDKAVLVSFPAGSVTLKPGSMFYEAQEKMAEFLKKTDDDQMLYNFRAAAGLDTKGAQPMTGWDAPECNLKGHTTGHYLSALALSYSASGDEVLKKKMDYMVSGLFHCQKALEEKGWHKGFLSAYGEEQFDLLEEYTTYPTIWAPYYTLDKIMSGLYDCCTLGENHQALELLQRMGDWVYERLSVLTKEQRDRMWSMYIAGEFGGMIGILVKLYEKAGKERYYRAAEYFRNEKLFYPMAENVDTLKDMHANQHIPQIIGALEMYKAKGETRYLDIARNFWDMVTKGHVYTIGGTGETEMFHMAGHLTDYLTDKSAESCASYNMLRLTSGLFRMKPAGSRMDYYENTLCNHVLSSMSHAYDGGTTYFMPLRPGGQKEFSTEENTCCHGTGLESRFRYMEDIYMDSQESVYINLYIPSVLKTDKIHIEQTEETCGVIRFTVRIYGDKEAAFRVPGWTDGFEIRIGEEIYREAAADGYIHIRRNWNQETTVIVREIYTMREIVSPDNRKFRSLAYGPYILAEVSEEEAFRPLPDLQKMRRTENGKCLEFTEGQRRFVPLAEIDHEKYHVYFMK</sequence>
<dbReference type="RefSeq" id="WP_227210400.1">
    <property type="nucleotide sequence ID" value="NZ_BAABZQ010000001.1"/>
</dbReference>
<dbReference type="PANTHER" id="PTHR31151">
    <property type="entry name" value="PROLINE-TRNA LIGASE (DUF1680)"/>
    <property type="match status" value="1"/>
</dbReference>
<feature type="domain" description="Non-reducing end beta-L-arabinofuranosidase-like GH127 middle" evidence="3">
    <location>
        <begin position="582"/>
        <end position="664"/>
    </location>
</feature>
<accession>A0ABQ0BPV4</accession>
<dbReference type="EMBL" id="BAABZQ010000001">
    <property type="protein sequence ID" value="GAA6498561.1"/>
    <property type="molecule type" value="Genomic_DNA"/>
</dbReference>
<name>A0ABQ0BPV4_9FIRM</name>
<dbReference type="PANTHER" id="PTHR31151:SF0">
    <property type="entry name" value="PROLINE-TRNA LIGASE (DUF1680)"/>
    <property type="match status" value="1"/>
</dbReference>
<evidence type="ECO:0000313" key="5">
    <source>
        <dbReference type="Proteomes" id="UP001600941"/>
    </source>
</evidence>
<dbReference type="Proteomes" id="UP001600941">
    <property type="component" value="Unassembled WGS sequence"/>
</dbReference>
<dbReference type="GO" id="GO:0016787">
    <property type="term" value="F:hydrolase activity"/>
    <property type="evidence" value="ECO:0007669"/>
    <property type="project" value="UniProtKB-KW"/>
</dbReference>
<evidence type="ECO:0000313" key="4">
    <source>
        <dbReference type="EMBL" id="GAA6498561.1"/>
    </source>
</evidence>
<dbReference type="InterPro" id="IPR046780">
    <property type="entry name" value="aBig_2"/>
</dbReference>
<feature type="domain" description="Atrophied bacterial Ig" evidence="2">
    <location>
        <begin position="8"/>
        <end position="89"/>
    </location>
</feature>
<dbReference type="Pfam" id="PF20736">
    <property type="entry name" value="Glyco_hydro127M"/>
    <property type="match status" value="1"/>
</dbReference>
<proteinExistence type="predicted"/>
<comment type="caution">
    <text evidence="4">The sequence shown here is derived from an EMBL/GenBank/DDBJ whole genome shotgun (WGS) entry which is preliminary data.</text>
</comment>